<evidence type="ECO:0000256" key="3">
    <source>
        <dbReference type="SAM" id="Coils"/>
    </source>
</evidence>
<feature type="transmembrane region" description="Helical" evidence="4">
    <location>
        <begin position="287"/>
        <end position="308"/>
    </location>
</feature>
<keyword evidence="4" id="KW-1133">Transmembrane helix</keyword>
<dbReference type="Gene3D" id="3.30.70.270">
    <property type="match status" value="1"/>
</dbReference>
<evidence type="ECO:0000313" key="7">
    <source>
        <dbReference type="Proteomes" id="UP000011721"/>
    </source>
</evidence>
<sequence>MDIAPQQHWTLRKQLRTLFLLALTFVAFCFLFGLWRVQQFNHHRMEIQNSSLRLQQNLKANFDKTKAIGRIQTQLRLYMQSGKKEHLSETKSEAEALLEEITEENKNILLQFLKKVDILEVRLDSLSENNIKIFQAEKNILTKSGQIIKTLPPEQYFKLRAVVSDACLEHHHLYVTSIISNQSDTLIRIQQQFSELYDEVDKQLVALMAVLPESSRAGMESLRDEYFTLEDGVQTVTSIRITITETQNQTVKVLEQINSAITTTSLDQEGESARLMADGLSLAQRNLVIMSVSLVLAALMFAIIAFFLHTRMIRPLVDFIELLRRMTALLAGMRTKQVSEDENFLSLSNMSDKRHDEIGEVAEAVKRLILRLRELSIFRQTIEADEMTSEIYTRLARIFMHKLGLDTFIIYEKNSKSKGMLPIYCQPPEIEEDLPDFSVADRCRAQRTGTLITSQDDLLICKQFPLHDVMHHVCIPMMVGGQVIGVVQFLYSIDLSRSEHLKITRAIEEARHYILEALPVLQSKHLAEKLEEMATEDQLTGLYNRRYLESSLEQIVAGVQRRQTKLGVLMCDMDYFKQVNDNYGHDAGDAVLIQLAQLLSDSVRKSDMVIRFGGEEFLILLVDCQDSQAAQLGEKVRKVVEEHKFQIGGQSIQKTLSIGVSEFPIDSAKGIWEVIKHADVALYKAKEQGRNRVVEFNLEMWPGDSY</sequence>
<dbReference type="EC" id="2.7.7.65" evidence="1"/>
<organism evidence="6 7">
    <name type="scientific">Desulfocapsa sulfexigens (strain DSM 10523 / SB164P1)</name>
    <dbReference type="NCBI Taxonomy" id="1167006"/>
    <lineage>
        <taxon>Bacteria</taxon>
        <taxon>Pseudomonadati</taxon>
        <taxon>Thermodesulfobacteriota</taxon>
        <taxon>Desulfobulbia</taxon>
        <taxon>Desulfobulbales</taxon>
        <taxon>Desulfocapsaceae</taxon>
        <taxon>Desulfocapsa</taxon>
    </lineage>
</organism>
<dbReference type="Proteomes" id="UP000011721">
    <property type="component" value="Chromosome"/>
</dbReference>
<proteinExistence type="predicted"/>
<dbReference type="SUPFAM" id="SSF55073">
    <property type="entry name" value="Nucleotide cyclase"/>
    <property type="match status" value="1"/>
</dbReference>
<dbReference type="GO" id="GO:0005886">
    <property type="term" value="C:plasma membrane"/>
    <property type="evidence" value="ECO:0007669"/>
    <property type="project" value="TreeGrafter"/>
</dbReference>
<dbReference type="HOGENOM" id="CLU_390688_0_0_7"/>
<dbReference type="InterPro" id="IPR050469">
    <property type="entry name" value="Diguanylate_Cyclase"/>
</dbReference>
<dbReference type="PANTHER" id="PTHR45138">
    <property type="entry name" value="REGULATORY COMPONENTS OF SENSORY TRANSDUCTION SYSTEM"/>
    <property type="match status" value="1"/>
</dbReference>
<protein>
    <recommendedName>
        <fullName evidence="1">diguanylate cyclase</fullName>
        <ecNumber evidence="1">2.7.7.65</ecNumber>
    </recommendedName>
</protein>
<dbReference type="GO" id="GO:0043709">
    <property type="term" value="P:cell adhesion involved in single-species biofilm formation"/>
    <property type="evidence" value="ECO:0007669"/>
    <property type="project" value="TreeGrafter"/>
</dbReference>
<dbReference type="Pfam" id="PF00990">
    <property type="entry name" value="GGDEF"/>
    <property type="match status" value="1"/>
</dbReference>
<dbReference type="EMBL" id="CP003985">
    <property type="protein sequence ID" value="AGF76758.1"/>
    <property type="molecule type" value="Genomic_DNA"/>
</dbReference>
<dbReference type="eggNOG" id="COG3706">
    <property type="taxonomic scope" value="Bacteria"/>
</dbReference>
<feature type="domain" description="GGDEF" evidence="5">
    <location>
        <begin position="564"/>
        <end position="698"/>
    </location>
</feature>
<dbReference type="STRING" id="1167006.UWK_00171"/>
<name>M1NZP6_DESSD</name>
<dbReference type="AlphaFoldDB" id="M1NZP6"/>
<comment type="catalytic activity">
    <reaction evidence="2">
        <text>2 GTP = 3',3'-c-di-GMP + 2 diphosphate</text>
        <dbReference type="Rhea" id="RHEA:24898"/>
        <dbReference type="ChEBI" id="CHEBI:33019"/>
        <dbReference type="ChEBI" id="CHEBI:37565"/>
        <dbReference type="ChEBI" id="CHEBI:58805"/>
        <dbReference type="EC" id="2.7.7.65"/>
    </reaction>
</comment>
<dbReference type="OrthoDB" id="5411762at2"/>
<dbReference type="PROSITE" id="PS50887">
    <property type="entry name" value="GGDEF"/>
    <property type="match status" value="1"/>
</dbReference>
<keyword evidence="4" id="KW-0472">Membrane</keyword>
<evidence type="ECO:0000256" key="1">
    <source>
        <dbReference type="ARBA" id="ARBA00012528"/>
    </source>
</evidence>
<feature type="coiled-coil region" evidence="3">
    <location>
        <begin position="84"/>
        <end position="111"/>
    </location>
</feature>
<evidence type="ECO:0000259" key="5">
    <source>
        <dbReference type="PROSITE" id="PS50887"/>
    </source>
</evidence>
<keyword evidence="4" id="KW-0812">Transmembrane</keyword>
<dbReference type="CDD" id="cd01949">
    <property type="entry name" value="GGDEF"/>
    <property type="match status" value="1"/>
</dbReference>
<gene>
    <name evidence="6" type="ordered locus">UWK_00171</name>
</gene>
<keyword evidence="7" id="KW-1185">Reference proteome</keyword>
<accession>M1NZP6</accession>
<feature type="transmembrane region" description="Helical" evidence="4">
    <location>
        <begin position="15"/>
        <end position="35"/>
    </location>
</feature>
<dbReference type="PANTHER" id="PTHR45138:SF9">
    <property type="entry name" value="DIGUANYLATE CYCLASE DGCM-RELATED"/>
    <property type="match status" value="1"/>
</dbReference>
<dbReference type="GO" id="GO:1902201">
    <property type="term" value="P:negative regulation of bacterial-type flagellum-dependent cell motility"/>
    <property type="evidence" value="ECO:0007669"/>
    <property type="project" value="TreeGrafter"/>
</dbReference>
<dbReference type="KEGG" id="dsf:UWK_00171"/>
<dbReference type="InterPro" id="IPR043128">
    <property type="entry name" value="Rev_trsase/Diguanyl_cyclase"/>
</dbReference>
<dbReference type="SUPFAM" id="SSF55781">
    <property type="entry name" value="GAF domain-like"/>
    <property type="match status" value="1"/>
</dbReference>
<evidence type="ECO:0000313" key="6">
    <source>
        <dbReference type="EMBL" id="AGF76758.1"/>
    </source>
</evidence>
<dbReference type="InterPro" id="IPR000160">
    <property type="entry name" value="GGDEF_dom"/>
</dbReference>
<dbReference type="PATRIC" id="fig|1167006.5.peg.193"/>
<evidence type="ECO:0000256" key="4">
    <source>
        <dbReference type="SAM" id="Phobius"/>
    </source>
</evidence>
<evidence type="ECO:0000256" key="2">
    <source>
        <dbReference type="ARBA" id="ARBA00034247"/>
    </source>
</evidence>
<dbReference type="Gene3D" id="6.10.340.10">
    <property type="match status" value="1"/>
</dbReference>
<dbReference type="NCBIfam" id="TIGR00254">
    <property type="entry name" value="GGDEF"/>
    <property type="match status" value="1"/>
</dbReference>
<dbReference type="RefSeq" id="WP_015402457.1">
    <property type="nucleotide sequence ID" value="NC_020304.1"/>
</dbReference>
<dbReference type="SMART" id="SM00267">
    <property type="entry name" value="GGDEF"/>
    <property type="match status" value="1"/>
</dbReference>
<dbReference type="InterPro" id="IPR029787">
    <property type="entry name" value="Nucleotide_cyclase"/>
</dbReference>
<dbReference type="FunFam" id="3.30.70.270:FF:000001">
    <property type="entry name" value="Diguanylate cyclase domain protein"/>
    <property type="match status" value="1"/>
</dbReference>
<dbReference type="GO" id="GO:0052621">
    <property type="term" value="F:diguanylate cyclase activity"/>
    <property type="evidence" value="ECO:0007669"/>
    <property type="project" value="UniProtKB-EC"/>
</dbReference>
<keyword evidence="3" id="KW-0175">Coiled coil</keyword>
<reference evidence="7" key="1">
    <citation type="journal article" date="2013" name="Stand. Genomic Sci.">
        <title>Complete genome sequence of Desulfocapsa sulfexigens, a marine deltaproteobacterium specialized in disproportionating inorganic sulfur compounds.</title>
        <authorList>
            <person name="Finster K.W."/>
            <person name="Kjeldsen K.U."/>
            <person name="Kube M."/>
            <person name="Reinhardt R."/>
            <person name="Mussmann M."/>
            <person name="Amann R."/>
            <person name="Schreiber L."/>
        </authorList>
    </citation>
    <scope>NUCLEOTIDE SEQUENCE [LARGE SCALE GENOMIC DNA]</scope>
    <source>
        <strain evidence="7">DSM 10523 / SB164P1</strain>
    </source>
</reference>